<protein>
    <submittedName>
        <fullName evidence="1">Molecular chaperone GrpE</fullName>
    </submittedName>
</protein>
<dbReference type="EMBL" id="JACBZM010000001">
    <property type="protein sequence ID" value="NYI46761.1"/>
    <property type="molecule type" value="Genomic_DNA"/>
</dbReference>
<dbReference type="Proteomes" id="UP000562045">
    <property type="component" value="Unassembled WGS sequence"/>
</dbReference>
<gene>
    <name evidence="1" type="ORF">BJ993_003841</name>
</gene>
<dbReference type="Gene3D" id="2.30.22.10">
    <property type="entry name" value="Head domain of nucleotide exchange factor GrpE"/>
    <property type="match status" value="1"/>
</dbReference>
<reference evidence="1 2" key="1">
    <citation type="submission" date="2020-07" db="EMBL/GenBank/DDBJ databases">
        <title>Sequencing the genomes of 1000 actinobacteria strains.</title>
        <authorList>
            <person name="Klenk H.-P."/>
        </authorList>
    </citation>
    <scope>NUCLEOTIDE SEQUENCE [LARGE SCALE GENOMIC DNA]</scope>
    <source>
        <strain evidence="1 2">DSM 15131</strain>
    </source>
</reference>
<organism evidence="1 2">
    <name type="scientific">Nocardioides aromaticivorans</name>
    <dbReference type="NCBI Taxonomy" id="200618"/>
    <lineage>
        <taxon>Bacteria</taxon>
        <taxon>Bacillati</taxon>
        <taxon>Actinomycetota</taxon>
        <taxon>Actinomycetes</taxon>
        <taxon>Propionibacteriales</taxon>
        <taxon>Nocardioidaceae</taxon>
        <taxon>Nocardioides</taxon>
    </lineage>
</organism>
<dbReference type="InterPro" id="IPR009012">
    <property type="entry name" value="GrpE_head"/>
</dbReference>
<evidence type="ECO:0000313" key="1">
    <source>
        <dbReference type="EMBL" id="NYI46761.1"/>
    </source>
</evidence>
<name>A0A7Y9ZKY7_9ACTN</name>
<sequence length="159" mass="16602">MSEPAPEPSLQDLADAVVDVGRLVARQAASLDQLVDDSRAAAARARAGADVPLLVDLLALHRDASTCAATARSRREREAFGAMAGGIERLIEGRGGRLVAPTEGTPFDAVLMEAVEVVATDVAARDRTVASLLEPGLLLAEVGRSVRPARVAVHRYAGD</sequence>
<accession>A0A7Y9ZKY7</accession>
<comment type="caution">
    <text evidence="1">The sequence shown here is derived from an EMBL/GenBank/DDBJ whole genome shotgun (WGS) entry which is preliminary data.</text>
</comment>
<proteinExistence type="predicted"/>
<dbReference type="RefSeq" id="WP_179650650.1">
    <property type="nucleotide sequence ID" value="NZ_JACBZM010000001.1"/>
</dbReference>
<evidence type="ECO:0000313" key="2">
    <source>
        <dbReference type="Proteomes" id="UP000562045"/>
    </source>
</evidence>
<dbReference type="AlphaFoldDB" id="A0A7Y9ZKY7"/>
<dbReference type="GO" id="GO:0006457">
    <property type="term" value="P:protein folding"/>
    <property type="evidence" value="ECO:0007669"/>
    <property type="project" value="InterPro"/>
</dbReference>